<comment type="pathway">
    <text evidence="4">Protein modification; protein glycosylation.</text>
</comment>
<dbReference type="Proteomes" id="UP000577419">
    <property type="component" value="Unassembled WGS sequence"/>
</dbReference>
<feature type="transmembrane region" description="Helical" evidence="17">
    <location>
        <begin position="315"/>
        <end position="334"/>
    </location>
</feature>
<comment type="cofactor">
    <cofactor evidence="2">
        <name>Mg(2+)</name>
        <dbReference type="ChEBI" id="CHEBI:18420"/>
    </cofactor>
</comment>
<evidence type="ECO:0000256" key="8">
    <source>
        <dbReference type="ARBA" id="ARBA00022679"/>
    </source>
</evidence>
<evidence type="ECO:0000259" key="19">
    <source>
        <dbReference type="Pfam" id="PF22627"/>
    </source>
</evidence>
<evidence type="ECO:0000313" key="21">
    <source>
        <dbReference type="Proteomes" id="UP000577419"/>
    </source>
</evidence>
<feature type="transmembrane region" description="Helical" evidence="17">
    <location>
        <begin position="113"/>
        <end position="130"/>
    </location>
</feature>
<reference evidence="21" key="1">
    <citation type="journal article" date="2020" name="bioRxiv">
        <title>A rank-normalized archaeal taxonomy based on genome phylogeny resolves widespread incomplete and uneven classifications.</title>
        <authorList>
            <person name="Rinke C."/>
            <person name="Chuvochina M."/>
            <person name="Mussig A.J."/>
            <person name="Chaumeil P.-A."/>
            <person name="Waite D.W."/>
            <person name="Whitman W.B."/>
            <person name="Parks D.H."/>
            <person name="Hugenholtz P."/>
        </authorList>
    </citation>
    <scope>NUCLEOTIDE SEQUENCE [LARGE SCALE GENOMIC DNA]</scope>
</reference>
<feature type="transmembrane region" description="Helical" evidence="17">
    <location>
        <begin position="137"/>
        <end position="154"/>
    </location>
</feature>
<feature type="domain" description="Oligosaccharyl transferase STT3 N-terminal" evidence="18">
    <location>
        <begin position="44"/>
        <end position="381"/>
    </location>
</feature>
<keyword evidence="8" id="KW-0808">Transferase</keyword>
<dbReference type="Gene3D" id="3.40.50.12610">
    <property type="match status" value="1"/>
</dbReference>
<dbReference type="GO" id="GO:0016020">
    <property type="term" value="C:membrane"/>
    <property type="evidence" value="ECO:0007669"/>
    <property type="project" value="InterPro"/>
</dbReference>
<protein>
    <recommendedName>
        <fullName evidence="6">dolichyl-phosphooligosaccharide-protein glycotransferase</fullName>
        <ecNumber evidence="6">2.4.99.21</ecNumber>
    </recommendedName>
    <alternativeName>
        <fullName evidence="15">Oligosaccharyl transferase</fullName>
    </alternativeName>
</protein>
<evidence type="ECO:0000256" key="3">
    <source>
        <dbReference type="ARBA" id="ARBA00004127"/>
    </source>
</evidence>
<dbReference type="EMBL" id="DUFG01000021">
    <property type="protein sequence ID" value="HIH08596.1"/>
    <property type="molecule type" value="Genomic_DNA"/>
</dbReference>
<dbReference type="PANTHER" id="PTHR13872">
    <property type="entry name" value="DOLICHYL-DIPHOSPHOOLIGOSACCHARIDE--PROTEIN GLYCOSYLTRANSFERASE SUBUNIT"/>
    <property type="match status" value="1"/>
</dbReference>
<name>A0A7J4J037_9ARCH</name>
<evidence type="ECO:0000259" key="18">
    <source>
        <dbReference type="Pfam" id="PF02516"/>
    </source>
</evidence>
<evidence type="ECO:0000256" key="13">
    <source>
        <dbReference type="ARBA" id="ARBA00023136"/>
    </source>
</evidence>
<comment type="caution">
    <text evidence="20">The sequence shown here is derived from an EMBL/GenBank/DDBJ whole genome shotgun (WGS) entry which is preliminary data.</text>
</comment>
<comment type="cofactor">
    <cofactor evidence="1">
        <name>Mn(2+)</name>
        <dbReference type="ChEBI" id="CHEBI:29035"/>
    </cofactor>
</comment>
<dbReference type="InterPro" id="IPR003674">
    <property type="entry name" value="Oligo_trans_STT3"/>
</dbReference>
<feature type="transmembrane region" description="Helical" evidence="17">
    <location>
        <begin position="191"/>
        <end position="209"/>
    </location>
</feature>
<keyword evidence="11" id="KW-0460">Magnesium</keyword>
<evidence type="ECO:0000256" key="6">
    <source>
        <dbReference type="ARBA" id="ARBA00012602"/>
    </source>
</evidence>
<dbReference type="PANTHER" id="PTHR13872:SF1">
    <property type="entry name" value="DOLICHYL-DIPHOSPHOOLIGOSACCHARIDE--PROTEIN GLYCOSYLTRANSFERASE SUBUNIT STT3B"/>
    <property type="match status" value="1"/>
</dbReference>
<sequence length="640" mass="73001">MEEQKKKSLLERIDKKELFFVLLIFLLAFGVRGHLMRYDLPFGFDPYFHARVAGYVAETFTIPQYDWLGYYQLENPDMPKTGAFFWFFTAILYKIFTLGAAFNKELWTNFVKFFPAFFGALISVSMYFLGKEMYGKKAGIVMALFAAIVPAFVYRTMAGTFEEDSLGFLWMVVGLIFFVRAAKPLRFDKPAIINSLVAAVFFAVMAWTWEMFLLIPYIMLAYMGLTGAVMWFRNEDKEKIFSLAKVFVLTMVVFSALTIAFIGIGWLDRFTGYITQYAPISPENIERATTRNTSTVLGLTVGEENTGRQFWGEKYNALIIFPFLALLLIPYRVFRSRQDHLSFIIFFWVLLTMFMAWGKLKFTYTLGLPIAAAAGIVFSEVLVFLGNRTQFEKKTVGIALAFMVLIGLGAASIFVTTKVPNIELNTGWKETLYWLKDSTPTDSKLFNWWDQGHWLTYVAERGTITDNRNLSGEANSAYGLFVIAEDEEEAYSIVKEFGSDYVILGADIVEKLGSIGLYAYNTPNGLDPRVQRLDRSGIIFECNRNADQLSGQVTYQCGGNNFSEAQMLSFPTTYLNAPNQVIDQRNLGFVYRSKDNSLLVVLNPVGNKSMAARLWFNDPNIKHFEEVFYSKQVKVFKVVD</sequence>
<feature type="transmembrane region" description="Helical" evidence="17">
    <location>
        <begin position="83"/>
        <end position="101"/>
    </location>
</feature>
<keyword evidence="12 17" id="KW-1133">Transmembrane helix</keyword>
<feature type="transmembrane region" description="Helical" evidence="17">
    <location>
        <begin position="341"/>
        <end position="358"/>
    </location>
</feature>
<evidence type="ECO:0000256" key="7">
    <source>
        <dbReference type="ARBA" id="ARBA00022676"/>
    </source>
</evidence>
<dbReference type="UniPathway" id="UPA00378"/>
<keyword evidence="10" id="KW-0479">Metal-binding</keyword>
<accession>A0A7J4J037</accession>
<keyword evidence="9 17" id="KW-0812">Transmembrane</keyword>
<dbReference type="EC" id="2.4.99.21" evidence="6"/>
<evidence type="ECO:0000256" key="1">
    <source>
        <dbReference type="ARBA" id="ARBA00001936"/>
    </source>
</evidence>
<evidence type="ECO:0000256" key="5">
    <source>
        <dbReference type="ARBA" id="ARBA00010810"/>
    </source>
</evidence>
<evidence type="ECO:0000256" key="2">
    <source>
        <dbReference type="ARBA" id="ARBA00001946"/>
    </source>
</evidence>
<feature type="domain" description="AglB-like core" evidence="19">
    <location>
        <begin position="440"/>
        <end position="506"/>
    </location>
</feature>
<dbReference type="InterPro" id="IPR054479">
    <property type="entry name" value="AglB-like_core"/>
</dbReference>
<evidence type="ECO:0000256" key="12">
    <source>
        <dbReference type="ARBA" id="ARBA00022989"/>
    </source>
</evidence>
<evidence type="ECO:0000256" key="17">
    <source>
        <dbReference type="SAM" id="Phobius"/>
    </source>
</evidence>
<comment type="subcellular location">
    <subcellularLocation>
        <location evidence="3">Endomembrane system</location>
        <topology evidence="3">Multi-pass membrane protein</topology>
    </subcellularLocation>
</comment>
<dbReference type="GO" id="GO:0046872">
    <property type="term" value="F:metal ion binding"/>
    <property type="evidence" value="ECO:0007669"/>
    <property type="project" value="UniProtKB-KW"/>
</dbReference>
<dbReference type="AlphaFoldDB" id="A0A7J4J037"/>
<comment type="catalytic activity">
    <reaction evidence="16">
        <text>an archaeal dolichyl phosphooligosaccharide + [protein]-L-asparagine = an archaeal dolichyl phosphate + a glycoprotein with the oligosaccharide chain attached by N-beta-D-glycosyl linkage to a protein L-asparagine.</text>
        <dbReference type="EC" id="2.4.99.21"/>
    </reaction>
</comment>
<gene>
    <name evidence="20" type="ORF">HA237_04465</name>
</gene>
<dbReference type="GO" id="GO:0004576">
    <property type="term" value="F:oligosaccharyl transferase activity"/>
    <property type="evidence" value="ECO:0007669"/>
    <property type="project" value="InterPro"/>
</dbReference>
<dbReference type="GO" id="GO:0012505">
    <property type="term" value="C:endomembrane system"/>
    <property type="evidence" value="ECO:0007669"/>
    <property type="project" value="UniProtKB-SubCell"/>
</dbReference>
<evidence type="ECO:0000256" key="9">
    <source>
        <dbReference type="ARBA" id="ARBA00022692"/>
    </source>
</evidence>
<dbReference type="Pfam" id="PF02516">
    <property type="entry name" value="STT3"/>
    <property type="match status" value="1"/>
</dbReference>
<feature type="transmembrane region" description="Helical" evidence="17">
    <location>
        <begin position="246"/>
        <end position="267"/>
    </location>
</feature>
<dbReference type="Pfam" id="PF22627">
    <property type="entry name" value="AglB_core-like"/>
    <property type="match status" value="1"/>
</dbReference>
<evidence type="ECO:0000256" key="4">
    <source>
        <dbReference type="ARBA" id="ARBA00004922"/>
    </source>
</evidence>
<keyword evidence="13 17" id="KW-0472">Membrane</keyword>
<evidence type="ECO:0000256" key="15">
    <source>
        <dbReference type="ARBA" id="ARBA00030679"/>
    </source>
</evidence>
<evidence type="ECO:0000313" key="20">
    <source>
        <dbReference type="EMBL" id="HIH08596.1"/>
    </source>
</evidence>
<keyword evidence="7" id="KW-0328">Glycosyltransferase</keyword>
<feature type="transmembrane region" description="Helical" evidence="17">
    <location>
        <begin position="397"/>
        <end position="415"/>
    </location>
</feature>
<proteinExistence type="inferred from homology"/>
<dbReference type="InterPro" id="IPR048307">
    <property type="entry name" value="STT3_N"/>
</dbReference>
<keyword evidence="14" id="KW-0464">Manganese</keyword>
<evidence type="ECO:0000256" key="11">
    <source>
        <dbReference type="ARBA" id="ARBA00022842"/>
    </source>
</evidence>
<organism evidence="20 21">
    <name type="scientific">Candidatus Iainarchaeum sp</name>
    <dbReference type="NCBI Taxonomy" id="3101447"/>
    <lineage>
        <taxon>Archaea</taxon>
        <taxon>Candidatus Iainarchaeota</taxon>
        <taxon>Candidatus Iainarchaeia</taxon>
        <taxon>Candidatus Iainarchaeales</taxon>
        <taxon>Candidatus Iainarchaeaceae</taxon>
        <taxon>Candidatus Iainarchaeum</taxon>
    </lineage>
</organism>
<evidence type="ECO:0000256" key="14">
    <source>
        <dbReference type="ARBA" id="ARBA00023211"/>
    </source>
</evidence>
<feature type="transmembrane region" description="Helical" evidence="17">
    <location>
        <begin position="364"/>
        <end position="385"/>
    </location>
</feature>
<evidence type="ECO:0000256" key="10">
    <source>
        <dbReference type="ARBA" id="ARBA00022723"/>
    </source>
</evidence>
<feature type="transmembrane region" description="Helical" evidence="17">
    <location>
        <begin position="166"/>
        <end position="182"/>
    </location>
</feature>
<comment type="similarity">
    <text evidence="5">Belongs to the STT3 family.</text>
</comment>
<evidence type="ECO:0000256" key="16">
    <source>
        <dbReference type="ARBA" id="ARBA00034066"/>
    </source>
</evidence>